<name>A0A382N9L9_9ZZZZ</name>
<gene>
    <name evidence="1" type="ORF">METZ01_LOCUS310630</name>
</gene>
<dbReference type="EMBL" id="UINC01098904">
    <property type="protein sequence ID" value="SVC57776.1"/>
    <property type="molecule type" value="Genomic_DNA"/>
</dbReference>
<proteinExistence type="predicted"/>
<organism evidence="1">
    <name type="scientific">marine metagenome</name>
    <dbReference type="NCBI Taxonomy" id="408172"/>
    <lineage>
        <taxon>unclassified sequences</taxon>
        <taxon>metagenomes</taxon>
        <taxon>ecological metagenomes</taxon>
    </lineage>
</organism>
<sequence>MKKEELKIRNYIFRKVNELYNLKFADDAFIPGTIPVRYAGRVFDENELINLVDASLDFWLTAGRYSDEFESRFAEFFDVSDAILVNSGSSANLVAMSVLTSPTLGDKQMKPGDEVITVACGFPATVAPIVQNKLVPVFVDASLETYNAIPEQIEKAIGPKTRAIFMAHTLGNPFDLDKVMSLVKKHDLWLI</sequence>
<dbReference type="PANTHER" id="PTHR30244:SF34">
    <property type="entry name" value="DTDP-4-AMINO-4,6-DIDEOXYGALACTOSE TRANSAMINASE"/>
    <property type="match status" value="1"/>
</dbReference>
<accession>A0A382N9L9</accession>
<dbReference type="Pfam" id="PF01041">
    <property type="entry name" value="DegT_DnrJ_EryC1"/>
    <property type="match status" value="1"/>
</dbReference>
<dbReference type="GO" id="GO:0030170">
    <property type="term" value="F:pyridoxal phosphate binding"/>
    <property type="evidence" value="ECO:0007669"/>
    <property type="project" value="TreeGrafter"/>
</dbReference>
<dbReference type="PANTHER" id="PTHR30244">
    <property type="entry name" value="TRANSAMINASE"/>
    <property type="match status" value="1"/>
</dbReference>
<dbReference type="AlphaFoldDB" id="A0A382N9L9"/>
<dbReference type="InterPro" id="IPR015424">
    <property type="entry name" value="PyrdxlP-dep_Trfase"/>
</dbReference>
<evidence type="ECO:0008006" key="2">
    <source>
        <dbReference type="Google" id="ProtNLM"/>
    </source>
</evidence>
<protein>
    <recommendedName>
        <fullName evidence="2">Lipopolysaccharide biosynthesis protein RfbH</fullName>
    </recommendedName>
</protein>
<evidence type="ECO:0000313" key="1">
    <source>
        <dbReference type="EMBL" id="SVC57776.1"/>
    </source>
</evidence>
<reference evidence="1" key="1">
    <citation type="submission" date="2018-05" db="EMBL/GenBank/DDBJ databases">
        <authorList>
            <person name="Lanie J.A."/>
            <person name="Ng W.-L."/>
            <person name="Kazmierczak K.M."/>
            <person name="Andrzejewski T.M."/>
            <person name="Davidsen T.M."/>
            <person name="Wayne K.J."/>
            <person name="Tettelin H."/>
            <person name="Glass J.I."/>
            <person name="Rusch D."/>
            <person name="Podicherti R."/>
            <person name="Tsui H.-C.T."/>
            <person name="Winkler M.E."/>
        </authorList>
    </citation>
    <scope>NUCLEOTIDE SEQUENCE</scope>
</reference>
<dbReference type="InterPro" id="IPR000653">
    <property type="entry name" value="DegT/StrS_aminotransferase"/>
</dbReference>
<dbReference type="Gene3D" id="3.40.640.10">
    <property type="entry name" value="Type I PLP-dependent aspartate aminotransferase-like (Major domain)"/>
    <property type="match status" value="1"/>
</dbReference>
<dbReference type="InterPro" id="IPR015421">
    <property type="entry name" value="PyrdxlP-dep_Trfase_major"/>
</dbReference>
<dbReference type="GO" id="GO:0000271">
    <property type="term" value="P:polysaccharide biosynthetic process"/>
    <property type="evidence" value="ECO:0007669"/>
    <property type="project" value="TreeGrafter"/>
</dbReference>
<dbReference type="GO" id="GO:0008483">
    <property type="term" value="F:transaminase activity"/>
    <property type="evidence" value="ECO:0007669"/>
    <property type="project" value="TreeGrafter"/>
</dbReference>
<feature type="non-terminal residue" evidence="1">
    <location>
        <position position="191"/>
    </location>
</feature>
<dbReference type="SUPFAM" id="SSF53383">
    <property type="entry name" value="PLP-dependent transferases"/>
    <property type="match status" value="1"/>
</dbReference>